<dbReference type="OrthoDB" id="133247at2157"/>
<reference evidence="1 2" key="1">
    <citation type="journal article" date="2017" name="BMC Genomics">
        <title>Genomic analysis of methanogenic archaea reveals a shift towards energy conservation.</title>
        <authorList>
            <person name="Gilmore S.P."/>
            <person name="Henske J.K."/>
            <person name="Sexton J.A."/>
            <person name="Solomon K.V."/>
            <person name="Seppala S."/>
            <person name="Yoo J.I."/>
            <person name="Huyett L.M."/>
            <person name="Pressman A."/>
            <person name="Cogan J.Z."/>
            <person name="Kivenson V."/>
            <person name="Peng X."/>
            <person name="Tan Y."/>
            <person name="Valentine D.L."/>
            <person name="O'Malley M.A."/>
        </authorList>
    </citation>
    <scope>NUCLEOTIDE SEQUENCE [LARGE SCALE GENOMIC DNA]</scope>
    <source>
        <strain evidence="1 2">MC-15</strain>
    </source>
</reference>
<comment type="caution">
    <text evidence="1">The sequence shown here is derived from an EMBL/GenBank/DDBJ whole genome shotgun (WGS) entry which is preliminary data.</text>
</comment>
<evidence type="ECO:0000313" key="2">
    <source>
        <dbReference type="Proteomes" id="UP000218164"/>
    </source>
</evidence>
<keyword evidence="2" id="KW-1185">Reference proteome</keyword>
<organism evidence="1 2">
    <name type="scientific">Methanosarcina spelaei</name>
    <dbReference type="NCBI Taxonomy" id="1036679"/>
    <lineage>
        <taxon>Archaea</taxon>
        <taxon>Methanobacteriati</taxon>
        <taxon>Methanobacteriota</taxon>
        <taxon>Stenosarchaea group</taxon>
        <taxon>Methanomicrobia</taxon>
        <taxon>Methanosarcinales</taxon>
        <taxon>Methanosarcinaceae</taxon>
        <taxon>Methanosarcina</taxon>
    </lineage>
</organism>
<dbReference type="Proteomes" id="UP000218164">
    <property type="component" value="Unassembled WGS sequence"/>
</dbReference>
<dbReference type="InterPro" id="IPR009003">
    <property type="entry name" value="Peptidase_S1_PA"/>
</dbReference>
<dbReference type="Gene3D" id="2.40.10.10">
    <property type="entry name" value="Trypsin-like serine proteases"/>
    <property type="match status" value="2"/>
</dbReference>
<gene>
    <name evidence="1" type="ORF">ASJ81_01050</name>
</gene>
<evidence type="ECO:0008006" key="3">
    <source>
        <dbReference type="Google" id="ProtNLM"/>
    </source>
</evidence>
<dbReference type="InterPro" id="IPR043504">
    <property type="entry name" value="Peptidase_S1_PA_chymotrypsin"/>
</dbReference>
<sequence>MPAASAQENATKKDLSFGPETLDELKKDTNFIAAYGSIPAFETSEERQQWLDKLNKTYTKANKNYDKEISKHFYPNGSVIGYGYTIDGALKVVIEKGQELDKTKENEIYNLFSKYGQEIGVKNIPLVISYGDFPVPTSRTSSWVSYGLIGGIKIVSDGNGYSATSTLGFAARTDSGTKGFVIAEHAAPFIGSSVYQPTASSANLVGRVAKYSNTRADASWVPCSNVKPVIYDYDTDHTRNVVSYGDPEVGNMVFKSGITTGKTNGYVTEIGTYRYDSGVGRTLYNQCIAAYRCDGGDSGSPVYILSGPTGAKIVGIHWGGVGTRSSNGYSTSIFSPVSGIHNDLGVYPLKT</sequence>
<dbReference type="SUPFAM" id="SSF50494">
    <property type="entry name" value="Trypsin-like serine proteases"/>
    <property type="match status" value="1"/>
</dbReference>
<dbReference type="CDD" id="cd21112">
    <property type="entry name" value="alphaLP-like"/>
    <property type="match status" value="1"/>
</dbReference>
<name>A0A2A2HZU3_9EURY</name>
<dbReference type="EMBL" id="LMVP01000001">
    <property type="protein sequence ID" value="PAV14580.1"/>
    <property type="molecule type" value="Genomic_DNA"/>
</dbReference>
<proteinExistence type="predicted"/>
<dbReference type="AlphaFoldDB" id="A0A2A2HZU3"/>
<accession>A0A2A2HZU3</accession>
<evidence type="ECO:0000313" key="1">
    <source>
        <dbReference type="EMBL" id="PAV14580.1"/>
    </source>
</evidence>
<protein>
    <recommendedName>
        <fullName evidence="3">Serine protease</fullName>
    </recommendedName>
</protein>